<dbReference type="Proteomes" id="UP000255108">
    <property type="component" value="Unassembled WGS sequence"/>
</dbReference>
<dbReference type="GO" id="GO:0008113">
    <property type="term" value="F:peptide-methionine (S)-S-oxide reductase activity"/>
    <property type="evidence" value="ECO:0007669"/>
    <property type="project" value="UniProtKB-UniRule"/>
</dbReference>
<keyword evidence="1 4" id="KW-0560">Oxidoreductase</keyword>
<name>A0A377Q9P0_9NEIS</name>
<comment type="catalytic activity">
    <reaction evidence="2 4">
        <text>L-methionyl-[protein] + [thioredoxin]-disulfide + H2O = L-methionyl-(S)-S-oxide-[protein] + [thioredoxin]-dithiol</text>
        <dbReference type="Rhea" id="RHEA:14217"/>
        <dbReference type="Rhea" id="RHEA-COMP:10698"/>
        <dbReference type="Rhea" id="RHEA-COMP:10700"/>
        <dbReference type="Rhea" id="RHEA-COMP:12313"/>
        <dbReference type="Rhea" id="RHEA-COMP:12315"/>
        <dbReference type="ChEBI" id="CHEBI:15377"/>
        <dbReference type="ChEBI" id="CHEBI:16044"/>
        <dbReference type="ChEBI" id="CHEBI:29950"/>
        <dbReference type="ChEBI" id="CHEBI:44120"/>
        <dbReference type="ChEBI" id="CHEBI:50058"/>
        <dbReference type="EC" id="1.8.4.11"/>
    </reaction>
</comment>
<dbReference type="AlphaFoldDB" id="A0A377Q9P0"/>
<dbReference type="OrthoDB" id="4174719at2"/>
<comment type="function">
    <text evidence="4">Has an important function as a repair enzyme for proteins that have been inactivated by oxidation. Catalyzes the reversible oxidation-reduction of methionine sulfoxide in proteins to methionine.</text>
</comment>
<dbReference type="Proteomes" id="UP000295794">
    <property type="component" value="Unassembled WGS sequence"/>
</dbReference>
<evidence type="ECO:0000313" key="7">
    <source>
        <dbReference type="EMBL" id="TCU82408.1"/>
    </source>
</evidence>
<dbReference type="PANTHER" id="PTHR43774:SF1">
    <property type="entry name" value="PEPTIDE METHIONINE SULFOXIDE REDUCTASE MSRA 2"/>
    <property type="match status" value="1"/>
</dbReference>
<dbReference type="RefSeq" id="WP_115227820.1">
    <property type="nucleotide sequence ID" value="NZ_CAWOLO010000015.1"/>
</dbReference>
<dbReference type="NCBIfam" id="TIGR00401">
    <property type="entry name" value="msrA"/>
    <property type="match status" value="1"/>
</dbReference>
<reference evidence="7 9" key="2">
    <citation type="submission" date="2019-03" db="EMBL/GenBank/DDBJ databases">
        <title>Genomic Encyclopedia of Type Strains, Phase IV (KMG-IV): sequencing the most valuable type-strain genomes for metagenomic binning, comparative biology and taxonomic classification.</title>
        <authorList>
            <person name="Goeker M."/>
        </authorList>
    </citation>
    <scope>NUCLEOTIDE SEQUENCE [LARGE SCALE GENOMIC DNA]</scope>
    <source>
        <strain evidence="7 9">DSM 3764</strain>
    </source>
</reference>
<organism evidence="6 8">
    <name type="scientific">Iodobacter fluviatilis</name>
    <dbReference type="NCBI Taxonomy" id="537"/>
    <lineage>
        <taxon>Bacteria</taxon>
        <taxon>Pseudomonadati</taxon>
        <taxon>Pseudomonadota</taxon>
        <taxon>Betaproteobacteria</taxon>
        <taxon>Neisseriales</taxon>
        <taxon>Chitinibacteraceae</taxon>
        <taxon>Iodobacter</taxon>
    </lineage>
</organism>
<keyword evidence="9" id="KW-1185">Reference proteome</keyword>
<reference evidence="6 8" key="1">
    <citation type="submission" date="2018-06" db="EMBL/GenBank/DDBJ databases">
        <authorList>
            <consortium name="Pathogen Informatics"/>
            <person name="Doyle S."/>
        </authorList>
    </citation>
    <scope>NUCLEOTIDE SEQUENCE [LARGE SCALE GENOMIC DNA]</scope>
    <source>
        <strain evidence="6 8">NCTC11159</strain>
    </source>
</reference>
<dbReference type="EC" id="1.8.4.11" evidence="4"/>
<comment type="catalytic activity">
    <reaction evidence="3 4">
        <text>[thioredoxin]-disulfide + L-methionine + H2O = L-methionine (S)-S-oxide + [thioredoxin]-dithiol</text>
        <dbReference type="Rhea" id="RHEA:19993"/>
        <dbReference type="Rhea" id="RHEA-COMP:10698"/>
        <dbReference type="Rhea" id="RHEA-COMP:10700"/>
        <dbReference type="ChEBI" id="CHEBI:15377"/>
        <dbReference type="ChEBI" id="CHEBI:29950"/>
        <dbReference type="ChEBI" id="CHEBI:50058"/>
        <dbReference type="ChEBI" id="CHEBI:57844"/>
        <dbReference type="ChEBI" id="CHEBI:58772"/>
        <dbReference type="EC" id="1.8.4.11"/>
    </reaction>
</comment>
<gene>
    <name evidence="6" type="primary">mrsA</name>
    <name evidence="4" type="synonym">msrA</name>
    <name evidence="7" type="ORF">EV682_11547</name>
    <name evidence="6" type="ORF">NCTC11159_02707</name>
</gene>
<evidence type="ECO:0000256" key="2">
    <source>
        <dbReference type="ARBA" id="ARBA00047806"/>
    </source>
</evidence>
<evidence type="ECO:0000313" key="9">
    <source>
        <dbReference type="Proteomes" id="UP000295794"/>
    </source>
</evidence>
<evidence type="ECO:0000313" key="6">
    <source>
        <dbReference type="EMBL" id="STQ91633.1"/>
    </source>
</evidence>
<feature type="active site" evidence="4">
    <location>
        <position position="11"/>
    </location>
</feature>
<dbReference type="InterPro" id="IPR002569">
    <property type="entry name" value="Met_Sox_Rdtase_MsrA_dom"/>
</dbReference>
<evidence type="ECO:0000259" key="5">
    <source>
        <dbReference type="Pfam" id="PF01625"/>
    </source>
</evidence>
<evidence type="ECO:0000256" key="1">
    <source>
        <dbReference type="ARBA" id="ARBA00023002"/>
    </source>
</evidence>
<evidence type="ECO:0000256" key="3">
    <source>
        <dbReference type="ARBA" id="ARBA00048782"/>
    </source>
</evidence>
<dbReference type="EMBL" id="UGHR01000001">
    <property type="protein sequence ID" value="STQ91633.1"/>
    <property type="molecule type" value="Genomic_DNA"/>
</dbReference>
<comment type="similarity">
    <text evidence="4">Belongs to the MsrA Met sulfoxide reductase family.</text>
</comment>
<dbReference type="Pfam" id="PF01625">
    <property type="entry name" value="PMSR"/>
    <property type="match status" value="1"/>
</dbReference>
<dbReference type="HAMAP" id="MF_01401">
    <property type="entry name" value="MsrA"/>
    <property type="match status" value="1"/>
</dbReference>
<dbReference type="PANTHER" id="PTHR43774">
    <property type="entry name" value="PEPTIDE METHIONINE SULFOXIDE REDUCTASE"/>
    <property type="match status" value="1"/>
</dbReference>
<accession>A0A377Q9P0</accession>
<sequence length="174" mass="19235">MSEIATLAGGCFWCLDATFARLRGVSQVDCGYMGGRIEAPTYKAVCTGDTGHAEVIQLTFDPAIISYSTILKLFFALHNPTTLNRQGEDVGTQYRSSLFFHNEAQETAAKAMIKALADQYADPIVTTVTPAVTFWPAETYHQDYFDQNPEQPYCSAVVAGKVRKLMQEYGDLLK</sequence>
<dbReference type="Gene3D" id="3.30.1060.10">
    <property type="entry name" value="Peptide methionine sulphoxide reductase MsrA"/>
    <property type="match status" value="1"/>
</dbReference>
<feature type="domain" description="Peptide methionine sulphoxide reductase MsrA" evidence="5">
    <location>
        <begin position="5"/>
        <end position="154"/>
    </location>
</feature>
<dbReference type="SUPFAM" id="SSF55068">
    <property type="entry name" value="Peptide methionine sulfoxide reductase"/>
    <property type="match status" value="1"/>
</dbReference>
<protein>
    <recommendedName>
        <fullName evidence="4">Peptide methionine sulfoxide reductase MsrA</fullName>
        <shortName evidence="4">Protein-methionine-S-oxide reductase</shortName>
        <ecNumber evidence="4">1.8.4.11</ecNumber>
    </recommendedName>
    <alternativeName>
        <fullName evidence="4">Peptide-methionine (S)-S-oxide reductase</fullName>
        <shortName evidence="4">Peptide Met(O) reductase</shortName>
    </alternativeName>
</protein>
<evidence type="ECO:0000256" key="4">
    <source>
        <dbReference type="HAMAP-Rule" id="MF_01401"/>
    </source>
</evidence>
<evidence type="ECO:0000313" key="8">
    <source>
        <dbReference type="Proteomes" id="UP000255108"/>
    </source>
</evidence>
<proteinExistence type="inferred from homology"/>
<dbReference type="EMBL" id="SMBT01000015">
    <property type="protein sequence ID" value="TCU82408.1"/>
    <property type="molecule type" value="Genomic_DNA"/>
</dbReference>
<dbReference type="InterPro" id="IPR036509">
    <property type="entry name" value="Met_Sox_Rdtase_MsrA_sf"/>
</dbReference>